<feature type="binding site" evidence="7">
    <location>
        <begin position="121"/>
        <end position="122"/>
    </location>
    <ligand>
        <name>NADP(+)</name>
        <dbReference type="ChEBI" id="CHEBI:58349"/>
    </ligand>
</feature>
<evidence type="ECO:0000256" key="1">
    <source>
        <dbReference type="ARBA" id="ARBA00004937"/>
    </source>
</evidence>
<dbReference type="PANTHER" id="PTHR23429:SF0">
    <property type="entry name" value="GLUCOSE-6-PHOSPHATE 1-DEHYDROGENASE"/>
    <property type="match status" value="1"/>
</dbReference>
<dbReference type="EC" id="1.1.1.49" evidence="7"/>
<dbReference type="Pfam" id="PF00479">
    <property type="entry name" value="G6PD_N"/>
    <property type="match status" value="1"/>
</dbReference>
<feature type="binding site" evidence="7">
    <location>
        <position position="273"/>
    </location>
    <ligand>
        <name>substrate</name>
    </ligand>
</feature>
<dbReference type="InterPro" id="IPR019796">
    <property type="entry name" value="G6P_DH_AS"/>
</dbReference>
<feature type="domain" description="Glucose-6-phosphate dehydrogenase C-terminal" evidence="10">
    <location>
        <begin position="228"/>
        <end position="519"/>
    </location>
</feature>
<comment type="similarity">
    <text evidence="2 7">Belongs to the glucose-6-phosphate dehydrogenase family.</text>
</comment>
<dbReference type="Pfam" id="PF02781">
    <property type="entry name" value="G6PD_C"/>
    <property type="match status" value="1"/>
</dbReference>
<dbReference type="PANTHER" id="PTHR23429">
    <property type="entry name" value="GLUCOSE-6-PHOSPHATE 1-DEHYDROGENASE G6PD"/>
    <property type="match status" value="1"/>
</dbReference>
<proteinExistence type="inferred from homology"/>
<dbReference type="InterPro" id="IPR022675">
    <property type="entry name" value="G6P_DH_C"/>
</dbReference>
<evidence type="ECO:0000256" key="5">
    <source>
        <dbReference type="ARBA" id="ARBA00023002"/>
    </source>
</evidence>
<feature type="binding site" evidence="7">
    <location>
        <position position="186"/>
    </location>
    <ligand>
        <name>NADP(+)</name>
        <dbReference type="ChEBI" id="CHEBI:58349"/>
    </ligand>
</feature>
<dbReference type="SUPFAM" id="SSF55347">
    <property type="entry name" value="Glyceraldehyde-3-phosphate dehydrogenase-like, C-terminal domain"/>
    <property type="match status" value="1"/>
</dbReference>
<feature type="binding site" evidence="7">
    <location>
        <position position="79"/>
    </location>
    <ligand>
        <name>NADP(+)</name>
        <dbReference type="ChEBI" id="CHEBI:58349"/>
    </ligand>
</feature>
<dbReference type="InterPro" id="IPR022674">
    <property type="entry name" value="G6P_DH_NAD-bd"/>
</dbReference>
<keyword evidence="4 7" id="KW-0521">NADP</keyword>
<feature type="region of interest" description="Disordered" evidence="8">
    <location>
        <begin position="1"/>
        <end position="33"/>
    </location>
</feature>
<protein>
    <recommendedName>
        <fullName evidence="7">Glucose-6-phosphate 1-dehydrogenase</fullName>
        <shortName evidence="7">G6PD</shortName>
        <ecNumber evidence="7">1.1.1.49</ecNumber>
    </recommendedName>
</protein>
<dbReference type="InterPro" id="IPR036291">
    <property type="entry name" value="NAD(P)-bd_dom_sf"/>
</dbReference>
<keyword evidence="5 7" id="KW-0560">Oxidoreductase</keyword>
<comment type="pathway">
    <text evidence="1 7">Carbohydrate degradation; pentose phosphate pathway; D-ribulose 5-phosphate from D-glucose 6-phosphate (oxidative stage): step 1/3.</text>
</comment>
<sequence length="539" mass="59977">MTTTSPPRSPHLSPPSLTSPTERATHPDRFHLPGTTQPTALVIFGIAGSLSRRKLLPAIYDLANRGLLPPDFFLIGMDRPTAEHTDFVLPMLDAVTTHARTPLRERTWRWLRDRFRFIPGDFGQETPFIALKETIASAERRNGIPAHHVYYLSTPPSCYAPVAEQLRRHGLADARGGARSLLIAEKPFGYDLASARALATALRRAFPGGRILCTDHYLGKEALRNITALRFGNTVFEPLWNRRHVDHVQITLAEDEGIGGRAEYYDGAGAARDTMQNHLMQLLALTAMDEPRTFDHDTVSAEKTKVLRAVRLPSDLDTYAVRGQYTRGRQHAAPVPGYQQEEGVAPGSTTETFAALKVEIDNQRWAGVPFYLRTGKRLRQRVTEISLVFKNAPTAFTGESHRNPPNVLSLQVQPRQGVELRFGVKVPGSTTDIQDVTMGFDYGESTLPPVPGEYESLIADVLRGDTTLFPSRPEIEHSWRIIDAAREHWSRRGRPEPYAPGTWGPAAAERMLRSDGRAWLRSGTDTSADQRPPSAPRSP</sequence>
<dbReference type="Gene3D" id="3.30.360.10">
    <property type="entry name" value="Dihydrodipicolinate Reductase, domain 2"/>
    <property type="match status" value="1"/>
</dbReference>
<feature type="active site" description="Proton acceptor" evidence="7">
    <location>
        <position position="278"/>
    </location>
</feature>
<comment type="caution">
    <text evidence="7">Lacks conserved residue(s) required for the propagation of feature annotation.</text>
</comment>
<evidence type="ECO:0000313" key="12">
    <source>
        <dbReference type="Proteomes" id="UP001500460"/>
    </source>
</evidence>
<evidence type="ECO:0000256" key="3">
    <source>
        <dbReference type="ARBA" id="ARBA00022526"/>
    </source>
</evidence>
<feature type="binding site" evidence="7">
    <location>
        <position position="376"/>
    </location>
    <ligand>
        <name>substrate</name>
    </ligand>
</feature>
<keyword evidence="12" id="KW-1185">Reference proteome</keyword>
<comment type="catalytic activity">
    <reaction evidence="7">
        <text>D-glucose 6-phosphate + NADP(+) = 6-phospho-D-glucono-1,5-lactone + NADPH + H(+)</text>
        <dbReference type="Rhea" id="RHEA:15841"/>
        <dbReference type="ChEBI" id="CHEBI:15378"/>
        <dbReference type="ChEBI" id="CHEBI:57783"/>
        <dbReference type="ChEBI" id="CHEBI:57955"/>
        <dbReference type="ChEBI" id="CHEBI:58349"/>
        <dbReference type="ChEBI" id="CHEBI:61548"/>
        <dbReference type="EC" id="1.1.1.49"/>
    </reaction>
</comment>
<dbReference type="RefSeq" id="WP_344606392.1">
    <property type="nucleotide sequence ID" value="NZ_BAAATK010000033.1"/>
</dbReference>
<dbReference type="InterPro" id="IPR001282">
    <property type="entry name" value="G6P_DH"/>
</dbReference>
<dbReference type="PIRSF" id="PIRSF000110">
    <property type="entry name" value="G6PD"/>
    <property type="match status" value="1"/>
</dbReference>
<evidence type="ECO:0000259" key="10">
    <source>
        <dbReference type="Pfam" id="PF02781"/>
    </source>
</evidence>
<feature type="domain" description="Glucose-6-phosphate dehydrogenase NAD-binding" evidence="9">
    <location>
        <begin position="42"/>
        <end position="225"/>
    </location>
</feature>
<evidence type="ECO:0000256" key="4">
    <source>
        <dbReference type="ARBA" id="ARBA00022857"/>
    </source>
</evidence>
<dbReference type="HAMAP" id="MF_00966">
    <property type="entry name" value="G6PD"/>
    <property type="match status" value="1"/>
</dbReference>
<dbReference type="PRINTS" id="PR00079">
    <property type="entry name" value="G6PDHDRGNASE"/>
</dbReference>
<name>A0ABN3K6M9_9ACTN</name>
<evidence type="ECO:0000256" key="6">
    <source>
        <dbReference type="ARBA" id="ARBA00023277"/>
    </source>
</evidence>
<dbReference type="Gene3D" id="3.40.50.720">
    <property type="entry name" value="NAD(P)-binding Rossmann-like Domain"/>
    <property type="match status" value="1"/>
</dbReference>
<evidence type="ECO:0000256" key="7">
    <source>
        <dbReference type="HAMAP-Rule" id="MF_00966"/>
    </source>
</evidence>
<evidence type="ECO:0000256" key="8">
    <source>
        <dbReference type="SAM" id="MobiDB-lite"/>
    </source>
</evidence>
<feature type="binding site" evidence="7">
    <location>
        <position position="216"/>
    </location>
    <ligand>
        <name>substrate</name>
    </ligand>
</feature>
<feature type="region of interest" description="Disordered" evidence="8">
    <location>
        <begin position="516"/>
        <end position="539"/>
    </location>
</feature>
<dbReference type="NCBIfam" id="TIGR00871">
    <property type="entry name" value="zwf"/>
    <property type="match status" value="1"/>
</dbReference>
<keyword evidence="3 7" id="KW-0313">Glucose metabolism</keyword>
<comment type="function">
    <text evidence="7">Catalyzes the oxidation of glucose 6-phosphate to 6-phosphogluconolactone.</text>
</comment>
<dbReference type="EMBL" id="BAAATK010000033">
    <property type="protein sequence ID" value="GAA2448331.1"/>
    <property type="molecule type" value="Genomic_DNA"/>
</dbReference>
<dbReference type="PROSITE" id="PS00069">
    <property type="entry name" value="G6P_DEHYDROGENASE"/>
    <property type="match status" value="1"/>
</dbReference>
<reference evidence="11 12" key="1">
    <citation type="journal article" date="2019" name="Int. J. Syst. Evol. Microbiol.">
        <title>The Global Catalogue of Microorganisms (GCM) 10K type strain sequencing project: providing services to taxonomists for standard genome sequencing and annotation.</title>
        <authorList>
            <consortium name="The Broad Institute Genomics Platform"/>
            <consortium name="The Broad Institute Genome Sequencing Center for Infectious Disease"/>
            <person name="Wu L."/>
            <person name="Ma J."/>
        </authorList>
    </citation>
    <scope>NUCLEOTIDE SEQUENCE [LARGE SCALE GENOMIC DNA]</scope>
    <source>
        <strain evidence="11 12">JCM 6922</strain>
    </source>
</reference>
<evidence type="ECO:0000313" key="11">
    <source>
        <dbReference type="EMBL" id="GAA2448331.1"/>
    </source>
</evidence>
<accession>A0ABN3K6M9</accession>
<dbReference type="Proteomes" id="UP001500460">
    <property type="component" value="Unassembled WGS sequence"/>
</dbReference>
<evidence type="ECO:0000256" key="2">
    <source>
        <dbReference type="ARBA" id="ARBA00009975"/>
    </source>
</evidence>
<keyword evidence="6 7" id="KW-0119">Carbohydrate metabolism</keyword>
<evidence type="ECO:0000259" key="9">
    <source>
        <dbReference type="Pfam" id="PF00479"/>
    </source>
</evidence>
<feature type="binding site" evidence="7">
    <location>
        <position position="220"/>
    </location>
    <ligand>
        <name>substrate</name>
    </ligand>
</feature>
<dbReference type="SUPFAM" id="SSF51735">
    <property type="entry name" value="NAD(P)-binding Rossmann-fold domains"/>
    <property type="match status" value="1"/>
</dbReference>
<organism evidence="11 12">
    <name type="scientific">Streptomyces glaucus</name>
    <dbReference type="NCBI Taxonomy" id="284029"/>
    <lineage>
        <taxon>Bacteria</taxon>
        <taxon>Bacillati</taxon>
        <taxon>Actinomycetota</taxon>
        <taxon>Actinomycetes</taxon>
        <taxon>Kitasatosporales</taxon>
        <taxon>Streptomycetaceae</taxon>
        <taxon>Streptomyces</taxon>
    </lineage>
</organism>
<comment type="caution">
    <text evidence="11">The sequence shown here is derived from an EMBL/GenBank/DDBJ whole genome shotgun (WGS) entry which is preliminary data.</text>
</comment>
<feature type="binding site" evidence="7">
    <location>
        <position position="254"/>
    </location>
    <ligand>
        <name>substrate</name>
    </ligand>
</feature>
<gene>
    <name evidence="11" type="primary">zwf_3</name>
    <name evidence="7" type="synonym">zwf</name>
    <name evidence="11" type="ORF">GCM10010421_45450</name>
</gene>